<protein>
    <recommendedName>
        <fullName evidence="1">Glycosyltransferase 2-like domain-containing protein</fullName>
    </recommendedName>
</protein>
<feature type="domain" description="Glycosyltransferase 2-like" evidence="1">
    <location>
        <begin position="6"/>
        <end position="136"/>
    </location>
</feature>
<dbReference type="Proteomes" id="UP000636004">
    <property type="component" value="Unassembled WGS sequence"/>
</dbReference>
<dbReference type="InterPro" id="IPR029044">
    <property type="entry name" value="Nucleotide-diphossugar_trans"/>
</dbReference>
<dbReference type="RefSeq" id="WP_189359926.1">
    <property type="nucleotide sequence ID" value="NZ_BMWZ01000003.1"/>
</dbReference>
<organism evidence="2 3">
    <name type="scientific">Algibacter mikhailovii</name>
    <dbReference type="NCBI Taxonomy" id="425498"/>
    <lineage>
        <taxon>Bacteria</taxon>
        <taxon>Pseudomonadati</taxon>
        <taxon>Bacteroidota</taxon>
        <taxon>Flavobacteriia</taxon>
        <taxon>Flavobacteriales</taxon>
        <taxon>Flavobacteriaceae</taxon>
        <taxon>Algibacter</taxon>
    </lineage>
</organism>
<reference evidence="2" key="1">
    <citation type="journal article" date="2014" name="Int. J. Syst. Evol. Microbiol.">
        <title>Complete genome sequence of Corynebacterium casei LMG S-19264T (=DSM 44701T), isolated from a smear-ripened cheese.</title>
        <authorList>
            <consortium name="US DOE Joint Genome Institute (JGI-PGF)"/>
            <person name="Walter F."/>
            <person name="Albersmeier A."/>
            <person name="Kalinowski J."/>
            <person name="Ruckert C."/>
        </authorList>
    </citation>
    <scope>NUCLEOTIDE SEQUENCE</scope>
    <source>
        <strain evidence="2">KCTC 12710</strain>
    </source>
</reference>
<dbReference type="PANTHER" id="PTHR22916">
    <property type="entry name" value="GLYCOSYLTRANSFERASE"/>
    <property type="match status" value="1"/>
</dbReference>
<evidence type="ECO:0000259" key="1">
    <source>
        <dbReference type="Pfam" id="PF00535"/>
    </source>
</evidence>
<reference evidence="2" key="2">
    <citation type="submission" date="2020-09" db="EMBL/GenBank/DDBJ databases">
        <authorList>
            <person name="Sun Q."/>
            <person name="Kim S."/>
        </authorList>
    </citation>
    <scope>NUCLEOTIDE SEQUENCE</scope>
    <source>
        <strain evidence="2">KCTC 12710</strain>
    </source>
</reference>
<dbReference type="EMBL" id="BMWZ01000003">
    <property type="protein sequence ID" value="GGZ76661.1"/>
    <property type="molecule type" value="Genomic_DNA"/>
</dbReference>
<keyword evidence="3" id="KW-1185">Reference proteome</keyword>
<dbReference type="InterPro" id="IPR001173">
    <property type="entry name" value="Glyco_trans_2-like"/>
</dbReference>
<dbReference type="GO" id="GO:0016758">
    <property type="term" value="F:hexosyltransferase activity"/>
    <property type="evidence" value="ECO:0007669"/>
    <property type="project" value="UniProtKB-ARBA"/>
</dbReference>
<comment type="caution">
    <text evidence="2">The sequence shown here is derived from an EMBL/GenBank/DDBJ whole genome shotgun (WGS) entry which is preliminary data.</text>
</comment>
<dbReference type="AlphaFoldDB" id="A0A918QYG2"/>
<name>A0A918QYG2_9FLAO</name>
<dbReference type="PANTHER" id="PTHR22916:SF3">
    <property type="entry name" value="UDP-GLCNAC:BETAGAL BETA-1,3-N-ACETYLGLUCOSAMINYLTRANSFERASE-LIKE PROTEIN 1"/>
    <property type="match status" value="1"/>
</dbReference>
<dbReference type="Gene3D" id="3.90.550.10">
    <property type="entry name" value="Spore Coat Polysaccharide Biosynthesis Protein SpsA, Chain A"/>
    <property type="match status" value="1"/>
</dbReference>
<dbReference type="Pfam" id="PF00535">
    <property type="entry name" value="Glycos_transf_2"/>
    <property type="match status" value="1"/>
</dbReference>
<evidence type="ECO:0000313" key="3">
    <source>
        <dbReference type="Proteomes" id="UP000636004"/>
    </source>
</evidence>
<proteinExistence type="predicted"/>
<sequence>MEPLLSICCTSYNNEKFIQEAIEGFLMQKTDFPIEIIIHDDASTDMSAEIIRDYAKKDSRIVPILQTENQYSQKKMPWSSFMFPKAKGKYIALCDGDDYWTDPLKLQKQVDFLENHEDYNICFNTSKIYYQNEGVFGDDFIVGDTAETTTIEDILIRNFIATNTVVMRNNFELPNWFNLLPMGDWPLFIIQVQDKKIKYLNEVMGVYRIHNDSVWSGQSKAYRISQTLNTLEPILKHVKLTPKAKKVLSKRIRKFKVRLFKEKIKGFLRNSKS</sequence>
<evidence type="ECO:0000313" key="2">
    <source>
        <dbReference type="EMBL" id="GGZ76661.1"/>
    </source>
</evidence>
<accession>A0A918QYG2</accession>
<gene>
    <name evidence="2" type="ORF">GCM10007028_12360</name>
</gene>
<dbReference type="SUPFAM" id="SSF53448">
    <property type="entry name" value="Nucleotide-diphospho-sugar transferases"/>
    <property type="match status" value="1"/>
</dbReference>